<sequence>MPPKGSKKKKAVVNATVEGQEVEQGPSSVAENEPPQAPEADHNGRPIRSTRGLGGVNAR</sequence>
<accession>A0ACB8HAD1</accession>
<gene>
    <name evidence="1" type="ORF">JR316_0004104</name>
</gene>
<evidence type="ECO:0000313" key="2">
    <source>
        <dbReference type="Proteomes" id="UP000664032"/>
    </source>
</evidence>
<evidence type="ECO:0000313" key="1">
    <source>
        <dbReference type="EMBL" id="KAH9484622.1"/>
    </source>
</evidence>
<keyword evidence="2" id="KW-1185">Reference proteome</keyword>
<dbReference type="EMBL" id="JAFIQS020000003">
    <property type="protein sequence ID" value="KAH9484622.1"/>
    <property type="molecule type" value="Genomic_DNA"/>
</dbReference>
<protein>
    <submittedName>
        <fullName evidence="1">Uncharacterized protein</fullName>
    </submittedName>
</protein>
<organism evidence="1 2">
    <name type="scientific">Psilocybe cubensis</name>
    <name type="common">Psychedelic mushroom</name>
    <name type="synonym">Stropharia cubensis</name>
    <dbReference type="NCBI Taxonomy" id="181762"/>
    <lineage>
        <taxon>Eukaryota</taxon>
        <taxon>Fungi</taxon>
        <taxon>Dikarya</taxon>
        <taxon>Basidiomycota</taxon>
        <taxon>Agaricomycotina</taxon>
        <taxon>Agaricomycetes</taxon>
        <taxon>Agaricomycetidae</taxon>
        <taxon>Agaricales</taxon>
        <taxon>Agaricineae</taxon>
        <taxon>Strophariaceae</taxon>
        <taxon>Psilocybe</taxon>
    </lineage>
</organism>
<name>A0ACB8HAD1_PSICU</name>
<comment type="caution">
    <text evidence="1">The sequence shown here is derived from an EMBL/GenBank/DDBJ whole genome shotgun (WGS) entry which is preliminary data.</text>
</comment>
<proteinExistence type="predicted"/>
<reference evidence="1" key="1">
    <citation type="submission" date="2021-10" db="EMBL/GenBank/DDBJ databases">
        <title>Psilocybe cubensis genome.</title>
        <authorList>
            <person name="Mckernan K.J."/>
            <person name="Crawford S."/>
            <person name="Trippe A."/>
            <person name="Kane L.T."/>
            <person name="Mclaughlin S."/>
        </authorList>
    </citation>
    <scope>NUCLEOTIDE SEQUENCE</scope>
    <source>
        <strain evidence="1">MGC-MH-2018</strain>
    </source>
</reference>
<dbReference type="Proteomes" id="UP000664032">
    <property type="component" value="Unassembled WGS sequence"/>
</dbReference>